<evidence type="ECO:0000313" key="11">
    <source>
        <dbReference type="EMBL" id="CAG9858265.1"/>
    </source>
</evidence>
<evidence type="ECO:0000256" key="7">
    <source>
        <dbReference type="ARBA" id="ARBA00023157"/>
    </source>
</evidence>
<keyword evidence="4 9" id="KW-0732">Signal</keyword>
<keyword evidence="2" id="KW-0813">Transport</keyword>
<dbReference type="GO" id="GO:0010008">
    <property type="term" value="C:endosome membrane"/>
    <property type="evidence" value="ECO:0007669"/>
    <property type="project" value="UniProtKB-SubCell"/>
</dbReference>
<evidence type="ECO:0000256" key="1">
    <source>
        <dbReference type="ARBA" id="ARBA00004308"/>
    </source>
</evidence>
<name>A0A9N9TKW2_PHYSR</name>
<evidence type="ECO:0000256" key="6">
    <source>
        <dbReference type="ARBA" id="ARBA00023136"/>
    </source>
</evidence>
<proteinExistence type="predicted"/>
<evidence type="ECO:0000313" key="12">
    <source>
        <dbReference type="Proteomes" id="UP001153712"/>
    </source>
</evidence>
<gene>
    <name evidence="11" type="ORF">PHYEVI_LOCUS4655</name>
</gene>
<dbReference type="InterPro" id="IPR044865">
    <property type="entry name" value="MRH_dom"/>
</dbReference>
<keyword evidence="12" id="KW-1185">Reference proteome</keyword>
<organism evidence="11 12">
    <name type="scientific">Phyllotreta striolata</name>
    <name type="common">Striped flea beetle</name>
    <name type="synonym">Crioceris striolata</name>
    <dbReference type="NCBI Taxonomy" id="444603"/>
    <lineage>
        <taxon>Eukaryota</taxon>
        <taxon>Metazoa</taxon>
        <taxon>Ecdysozoa</taxon>
        <taxon>Arthropoda</taxon>
        <taxon>Hexapoda</taxon>
        <taxon>Insecta</taxon>
        <taxon>Pterygota</taxon>
        <taxon>Neoptera</taxon>
        <taxon>Endopterygota</taxon>
        <taxon>Coleoptera</taxon>
        <taxon>Polyphaga</taxon>
        <taxon>Cucujiformia</taxon>
        <taxon>Chrysomeloidea</taxon>
        <taxon>Chrysomelidae</taxon>
        <taxon>Galerucinae</taxon>
        <taxon>Alticini</taxon>
        <taxon>Phyllotreta</taxon>
    </lineage>
</organism>
<feature type="chain" id="PRO_5040391465" description="MRH domain-containing protein" evidence="9">
    <location>
        <begin position="18"/>
        <end position="886"/>
    </location>
</feature>
<feature type="domain" description="MRH" evidence="10">
    <location>
        <begin position="280"/>
        <end position="416"/>
    </location>
</feature>
<feature type="signal peptide" evidence="9">
    <location>
        <begin position="1"/>
        <end position="17"/>
    </location>
</feature>
<accession>A0A9N9TKW2</accession>
<dbReference type="PANTHER" id="PTHR15071">
    <property type="entry name" value="MANNOSE-6-PHOSPHATE RECEPTOR FAMILY MEMBER"/>
    <property type="match status" value="1"/>
</dbReference>
<keyword evidence="7" id="KW-1015">Disulfide bond</keyword>
<dbReference type="PANTHER" id="PTHR15071:SF0">
    <property type="entry name" value="MANNOSE 6-PHOSPHATE RECEPTOR-LIKE PROTEIN 1"/>
    <property type="match status" value="1"/>
</dbReference>
<keyword evidence="6 8" id="KW-0472">Membrane</keyword>
<evidence type="ECO:0000259" key="10">
    <source>
        <dbReference type="PROSITE" id="PS51914"/>
    </source>
</evidence>
<sequence length="886" mass="100600">MICFMIIINCLVISSHGAFVLDSLLPTCDVVLAKSKSNTVLNKDWKIVNSTDEIIFNLCAPVSDNFINCKGHTACIRSNGVTTYFDGKFASRKGDANSVILINPDANVTAPNRTLIVKWDCLIQKEPLLNNIDDSVYEVTLISLSNDCRRPCSVVLNARLWDFSSLKGRYLVNSTTANFSIFLCGLNPDCDNKASSCIINKSGFTELSAGHTLVTYENAENEMKLHEKSKFGTRDVIIDIHIKCNWISKVSNFRYIKPETQGSKYKFEMESTYGCVKLPTSCQLYQEHYQFNLSTIYNETGYIEVDNVPNSSQIFLNICGPLKLPGSVADNCTRSSSQVCEKIGSTFVNRGSIYTEPVLHKDSIEMSLTSGSKCGNGTYKTTINFRCSKFEEKPKYLKDENCEMQLLWNTPAACPRPYGESCLNTHAEVSYCDKYNYTQSYKLSELKTPQGRVIKHDNAEYHLNVCGIVRDDEAPCMKNSMMFVKYLDEFDIRKKIKSFGEMSKMYTENNRLIIETGGGDYCDQNNMHYKSKIIFQCTQGEDKLDILNATSLCSPEFLWQSKRACVNVNNNCLFSHPLFNEISLNFSSFNKKSFKVNLGKTYLFDLCGDDKSQCLPNECIYVPLDKALLVHNKKTYFELSFDKKCDKVDSFNKTIIQMACDRIMQEEHFDVIGIENCTLNIQLKTNRVCLDKEEFVPVEVQGSDYVHYKVNSTAHNETPLNNNCTINNKYTGYVFNVSQLDFNVSSSKCPNVNFEPKNKSIVLVYNQLESCYPENGSAGKLDVKVILKCKKSPFQNYTEVETCLRKWTYEIPQACKLLENYELPLAKPVKQKSNTGLILGITCPLLILIATGLSIWGYYYFKKRSRSNWLLLNSTYDKGVVVFKND</sequence>
<evidence type="ECO:0000256" key="3">
    <source>
        <dbReference type="ARBA" id="ARBA00022692"/>
    </source>
</evidence>
<dbReference type="EMBL" id="OU900095">
    <property type="protein sequence ID" value="CAG9858265.1"/>
    <property type="molecule type" value="Genomic_DNA"/>
</dbReference>
<evidence type="ECO:0000256" key="2">
    <source>
        <dbReference type="ARBA" id="ARBA00022448"/>
    </source>
</evidence>
<keyword evidence="3 8" id="KW-0812">Transmembrane</keyword>
<dbReference type="Proteomes" id="UP001153712">
    <property type="component" value="Chromosome 2"/>
</dbReference>
<evidence type="ECO:0000256" key="9">
    <source>
        <dbReference type="SAM" id="SignalP"/>
    </source>
</evidence>
<feature type="transmembrane region" description="Helical" evidence="8">
    <location>
        <begin position="837"/>
        <end position="861"/>
    </location>
</feature>
<dbReference type="PROSITE" id="PS51914">
    <property type="entry name" value="MRH"/>
    <property type="match status" value="3"/>
</dbReference>
<evidence type="ECO:0000256" key="5">
    <source>
        <dbReference type="ARBA" id="ARBA00022989"/>
    </source>
</evidence>
<dbReference type="GO" id="GO:0000139">
    <property type="term" value="C:Golgi membrane"/>
    <property type="evidence" value="ECO:0007669"/>
    <property type="project" value="UniProtKB-SubCell"/>
</dbReference>
<dbReference type="InterPro" id="IPR009011">
    <property type="entry name" value="Man6P_isomerase_rcpt-bd_dom_sf"/>
</dbReference>
<dbReference type="OrthoDB" id="4504960at2759"/>
<protein>
    <recommendedName>
        <fullName evidence="10">MRH domain-containing protein</fullName>
    </recommendedName>
</protein>
<evidence type="ECO:0000256" key="4">
    <source>
        <dbReference type="ARBA" id="ARBA00022729"/>
    </source>
</evidence>
<feature type="domain" description="MRH" evidence="10">
    <location>
        <begin position="420"/>
        <end position="567"/>
    </location>
</feature>
<dbReference type="Gene3D" id="2.70.130.10">
    <property type="entry name" value="Mannose-6-phosphate receptor binding domain"/>
    <property type="match status" value="3"/>
</dbReference>
<feature type="domain" description="MRH" evidence="10">
    <location>
        <begin position="150"/>
        <end position="277"/>
    </location>
</feature>
<reference evidence="11" key="1">
    <citation type="submission" date="2022-01" db="EMBL/GenBank/DDBJ databases">
        <authorList>
            <person name="King R."/>
        </authorList>
    </citation>
    <scope>NUCLEOTIDE SEQUENCE</scope>
</reference>
<evidence type="ECO:0000256" key="8">
    <source>
        <dbReference type="SAM" id="Phobius"/>
    </source>
</evidence>
<keyword evidence="5 8" id="KW-1133">Transmembrane helix</keyword>
<comment type="subcellular location">
    <subcellularLocation>
        <location evidence="1">Endomembrane system</location>
    </subcellularLocation>
</comment>
<dbReference type="SUPFAM" id="SSF50911">
    <property type="entry name" value="Mannose 6-phosphate receptor domain"/>
    <property type="match status" value="3"/>
</dbReference>
<dbReference type="AlphaFoldDB" id="A0A9N9TKW2"/>
<dbReference type="SMART" id="SM01404">
    <property type="entry name" value="CIMR"/>
    <property type="match status" value="2"/>
</dbReference>